<accession>A0A6J4HM79</accession>
<feature type="domain" description="CusB-like beta-barrel" evidence="5">
    <location>
        <begin position="201"/>
        <end position="271"/>
    </location>
</feature>
<evidence type="ECO:0000259" key="5">
    <source>
        <dbReference type="Pfam" id="PF25954"/>
    </source>
</evidence>
<dbReference type="InterPro" id="IPR058627">
    <property type="entry name" value="MdtA-like_C"/>
</dbReference>
<gene>
    <name evidence="7" type="ORF">AVDCRST_MAG56-771</name>
</gene>
<dbReference type="InterPro" id="IPR058625">
    <property type="entry name" value="MdtA-like_BSH"/>
</dbReference>
<dbReference type="Gene3D" id="2.40.30.170">
    <property type="match status" value="1"/>
</dbReference>
<comment type="similarity">
    <text evidence="2">Belongs to the membrane fusion protein (MFP) (TC 8.A.1) family.</text>
</comment>
<organism evidence="7">
    <name type="scientific">uncultured Cytophagales bacterium</name>
    <dbReference type="NCBI Taxonomy" id="158755"/>
    <lineage>
        <taxon>Bacteria</taxon>
        <taxon>Pseudomonadati</taxon>
        <taxon>Bacteroidota</taxon>
        <taxon>Sphingobacteriia</taxon>
        <taxon>Sphingobacteriales</taxon>
        <taxon>environmental samples</taxon>
    </lineage>
</organism>
<dbReference type="Pfam" id="PF25967">
    <property type="entry name" value="RND-MFP_C"/>
    <property type="match status" value="1"/>
</dbReference>
<dbReference type="PROSITE" id="PS51257">
    <property type="entry name" value="PROKAR_LIPOPROTEIN"/>
    <property type="match status" value="1"/>
</dbReference>
<evidence type="ECO:0000256" key="3">
    <source>
        <dbReference type="ARBA" id="ARBA00022448"/>
    </source>
</evidence>
<dbReference type="InterPro" id="IPR006143">
    <property type="entry name" value="RND_pump_MFP"/>
</dbReference>
<dbReference type="Pfam" id="PF25954">
    <property type="entry name" value="Beta-barrel_RND_2"/>
    <property type="match status" value="1"/>
</dbReference>
<proteinExistence type="inferred from homology"/>
<dbReference type="NCBIfam" id="TIGR01730">
    <property type="entry name" value="RND_mfp"/>
    <property type="match status" value="1"/>
</dbReference>
<dbReference type="GO" id="GO:1990281">
    <property type="term" value="C:efflux pump complex"/>
    <property type="evidence" value="ECO:0007669"/>
    <property type="project" value="TreeGrafter"/>
</dbReference>
<protein>
    <submittedName>
        <fullName evidence="7">Probable Co/Zn/Cd efflux system membrane fusion protein</fullName>
    </submittedName>
</protein>
<dbReference type="PANTHER" id="PTHR30469:SF36">
    <property type="entry name" value="BLL3903 PROTEIN"/>
    <property type="match status" value="1"/>
</dbReference>
<dbReference type="EMBL" id="CADCTQ010000068">
    <property type="protein sequence ID" value="CAA9227194.1"/>
    <property type="molecule type" value="Genomic_DNA"/>
</dbReference>
<evidence type="ECO:0000259" key="4">
    <source>
        <dbReference type="Pfam" id="PF25917"/>
    </source>
</evidence>
<evidence type="ECO:0000256" key="1">
    <source>
        <dbReference type="ARBA" id="ARBA00004196"/>
    </source>
</evidence>
<sequence>MIPQRNLFSFFFGGLLLGAAALTACREAKDKPATAAGPSSIRAEVYVVKDTSIREEVRLVGSVVANEEVQIVSEQARRLVRINFPDGAAVRKGQLLFKLDDADLKAQLKKLAAQRKLSSGEEFRSASLLKLEGISKQEYERVASSIEVLDAEMDAVKVQLDKTEIRAPFGGRTGIRRVSEGAFVQPNTPLVTLEDLNRVKIEFAVPEKYASRVRPGQEIRFTVENSDKTYAAKVAVIEPKIDLDTRSLFIQAVADNRAGELVPGASAMIGLDLSAIEHTVLIPTRALIPGLESNSVLLVRNGKAEKVRVETGLRTSRSVQVTGGLAYGDTIMTTNILRAKPGIPVQAVANPTAQ</sequence>
<comment type="subcellular location">
    <subcellularLocation>
        <location evidence="1">Cell envelope</location>
    </subcellularLocation>
</comment>
<dbReference type="AlphaFoldDB" id="A0A6J4HM79"/>
<dbReference type="Gene3D" id="1.10.287.470">
    <property type="entry name" value="Helix hairpin bin"/>
    <property type="match status" value="1"/>
</dbReference>
<dbReference type="Gene3D" id="2.40.50.100">
    <property type="match status" value="1"/>
</dbReference>
<dbReference type="PANTHER" id="PTHR30469">
    <property type="entry name" value="MULTIDRUG RESISTANCE PROTEIN MDTA"/>
    <property type="match status" value="1"/>
</dbReference>
<dbReference type="SUPFAM" id="SSF111369">
    <property type="entry name" value="HlyD-like secretion proteins"/>
    <property type="match status" value="1"/>
</dbReference>
<name>A0A6J4HM79_9SPHI</name>
<feature type="domain" description="Multidrug resistance protein MdtA-like barrel-sandwich hybrid" evidence="4">
    <location>
        <begin position="76"/>
        <end position="188"/>
    </location>
</feature>
<keyword evidence="3" id="KW-0813">Transport</keyword>
<reference evidence="7" key="1">
    <citation type="submission" date="2020-02" db="EMBL/GenBank/DDBJ databases">
        <authorList>
            <person name="Meier V. D."/>
        </authorList>
    </citation>
    <scope>NUCLEOTIDE SEQUENCE</scope>
    <source>
        <strain evidence="7">AVDCRST_MAG56</strain>
    </source>
</reference>
<dbReference type="InterPro" id="IPR058792">
    <property type="entry name" value="Beta-barrel_RND_2"/>
</dbReference>
<evidence type="ECO:0000313" key="7">
    <source>
        <dbReference type="EMBL" id="CAA9227194.1"/>
    </source>
</evidence>
<dbReference type="Gene3D" id="2.40.420.20">
    <property type="match status" value="1"/>
</dbReference>
<evidence type="ECO:0000259" key="6">
    <source>
        <dbReference type="Pfam" id="PF25967"/>
    </source>
</evidence>
<dbReference type="GO" id="GO:0015562">
    <property type="term" value="F:efflux transmembrane transporter activity"/>
    <property type="evidence" value="ECO:0007669"/>
    <property type="project" value="TreeGrafter"/>
</dbReference>
<feature type="domain" description="Multidrug resistance protein MdtA-like C-terminal permuted SH3" evidence="6">
    <location>
        <begin position="280"/>
        <end position="336"/>
    </location>
</feature>
<evidence type="ECO:0000256" key="2">
    <source>
        <dbReference type="ARBA" id="ARBA00009477"/>
    </source>
</evidence>
<dbReference type="Pfam" id="PF25917">
    <property type="entry name" value="BSH_RND"/>
    <property type="match status" value="1"/>
</dbReference>